<dbReference type="PANTHER" id="PTHR13581">
    <property type="entry name" value="MRG-BINDING PROTEIN"/>
    <property type="match status" value="1"/>
</dbReference>
<feature type="region of interest" description="Disordered" evidence="7">
    <location>
        <begin position="78"/>
        <end position="177"/>
    </location>
</feature>
<evidence type="ECO:0000256" key="7">
    <source>
        <dbReference type="SAM" id="MobiDB-lite"/>
    </source>
</evidence>
<dbReference type="EMBL" id="GDRN01035362">
    <property type="protein sequence ID" value="JAI67406.1"/>
    <property type="molecule type" value="Transcribed_RNA"/>
</dbReference>
<keyword evidence="3" id="KW-0156">Chromatin regulator</keyword>
<comment type="subcellular location">
    <subcellularLocation>
        <location evidence="1">Nucleus</location>
    </subcellularLocation>
</comment>
<dbReference type="PANTHER" id="PTHR13581:SF5">
    <property type="entry name" value="MRG_MORF4L-BINDING PROTEIN"/>
    <property type="match status" value="1"/>
</dbReference>
<evidence type="ECO:0000256" key="2">
    <source>
        <dbReference type="ARBA" id="ARBA00007117"/>
    </source>
</evidence>
<dbReference type="GO" id="GO:0035267">
    <property type="term" value="C:NuA4 histone acetyltransferase complex"/>
    <property type="evidence" value="ECO:0007669"/>
    <property type="project" value="TreeGrafter"/>
</dbReference>
<evidence type="ECO:0000256" key="6">
    <source>
        <dbReference type="ARBA" id="ARBA00023242"/>
    </source>
</evidence>
<keyword evidence="5" id="KW-0804">Transcription</keyword>
<evidence type="ECO:0000256" key="1">
    <source>
        <dbReference type="ARBA" id="ARBA00004123"/>
    </source>
</evidence>
<evidence type="ECO:0000256" key="4">
    <source>
        <dbReference type="ARBA" id="ARBA00023015"/>
    </source>
</evidence>
<keyword evidence="6" id="KW-0539">Nucleus</keyword>
<evidence type="ECO:0000256" key="3">
    <source>
        <dbReference type="ARBA" id="ARBA00022853"/>
    </source>
</evidence>
<keyword evidence="4" id="KW-0805">Transcription regulation</keyword>
<dbReference type="Pfam" id="PF07904">
    <property type="entry name" value="Eaf7"/>
    <property type="match status" value="1"/>
</dbReference>
<dbReference type="AlphaFoldDB" id="A0A0P4WS98"/>
<proteinExistence type="inferred from homology"/>
<dbReference type="GO" id="GO:0006357">
    <property type="term" value="P:regulation of transcription by RNA polymerase II"/>
    <property type="evidence" value="ECO:0007669"/>
    <property type="project" value="TreeGrafter"/>
</dbReference>
<feature type="compositionally biased region" description="Basic and acidic residues" evidence="7">
    <location>
        <begin position="95"/>
        <end position="143"/>
    </location>
</feature>
<protein>
    <recommendedName>
        <fullName evidence="9">MRG-binding protein</fullName>
    </recommendedName>
</protein>
<sequence length="177" mass="20843">MLNTRMTEIDWNVENEIQLFYAMMGHKPVGVNKHFQMMIIHDKLSSSLNCELSTQTIWRKLETLYDMAALDESDKLPFPNTQSDFHLPGEFSDLLEERLKPEVKEEKEEKEIRMRGRPSKKDKDKDNDTREEGGRRDRARELREEDEDAPRRTGKRGRDSKPASPAHMPTSSKRRRN</sequence>
<dbReference type="InterPro" id="IPR012423">
    <property type="entry name" value="Eaf7/MRGBP"/>
</dbReference>
<dbReference type="GO" id="GO:0005634">
    <property type="term" value="C:nucleus"/>
    <property type="evidence" value="ECO:0007669"/>
    <property type="project" value="UniProtKB-SubCell"/>
</dbReference>
<comment type="similarity">
    <text evidence="2">Belongs to the EAF7 family.</text>
</comment>
<organism evidence="8">
    <name type="scientific">Scylla olivacea</name>
    <name type="common">Orange mud crab</name>
    <name type="synonym">Cancer olivacea</name>
    <dbReference type="NCBI Taxonomy" id="85551"/>
    <lineage>
        <taxon>Eukaryota</taxon>
        <taxon>Metazoa</taxon>
        <taxon>Ecdysozoa</taxon>
        <taxon>Arthropoda</taxon>
        <taxon>Crustacea</taxon>
        <taxon>Multicrustacea</taxon>
        <taxon>Malacostraca</taxon>
        <taxon>Eumalacostraca</taxon>
        <taxon>Eucarida</taxon>
        <taxon>Decapoda</taxon>
        <taxon>Pleocyemata</taxon>
        <taxon>Brachyura</taxon>
        <taxon>Eubrachyura</taxon>
        <taxon>Portunoidea</taxon>
        <taxon>Portunidae</taxon>
        <taxon>Portuninae</taxon>
        <taxon>Scylla</taxon>
    </lineage>
</organism>
<dbReference type="GO" id="GO:0006325">
    <property type="term" value="P:chromatin organization"/>
    <property type="evidence" value="ECO:0007669"/>
    <property type="project" value="UniProtKB-KW"/>
</dbReference>
<evidence type="ECO:0000256" key="5">
    <source>
        <dbReference type="ARBA" id="ARBA00023163"/>
    </source>
</evidence>
<evidence type="ECO:0008006" key="9">
    <source>
        <dbReference type="Google" id="ProtNLM"/>
    </source>
</evidence>
<evidence type="ECO:0000313" key="8">
    <source>
        <dbReference type="EMBL" id="JAI67406.1"/>
    </source>
</evidence>
<reference evidence="8" key="1">
    <citation type="submission" date="2015-09" db="EMBL/GenBank/DDBJ databases">
        <title>Scylla olivacea transcriptome.</title>
        <authorList>
            <person name="Ikhwanuddin M."/>
        </authorList>
    </citation>
    <scope>NUCLEOTIDE SEQUENCE</scope>
</reference>
<accession>A0A0P4WS98</accession>
<name>A0A0P4WS98_SCYOL</name>